<proteinExistence type="predicted"/>
<accession>A0A7W9SPV1</accession>
<dbReference type="AlphaFoldDB" id="A0A7W9SPV1"/>
<evidence type="ECO:0000256" key="1">
    <source>
        <dbReference type="SAM" id="SignalP"/>
    </source>
</evidence>
<dbReference type="Proteomes" id="UP000520814">
    <property type="component" value="Unassembled WGS sequence"/>
</dbReference>
<gene>
    <name evidence="2" type="ORF">HNQ39_001619</name>
</gene>
<organism evidence="2 3">
    <name type="scientific">Armatimonas rosea</name>
    <dbReference type="NCBI Taxonomy" id="685828"/>
    <lineage>
        <taxon>Bacteria</taxon>
        <taxon>Bacillati</taxon>
        <taxon>Armatimonadota</taxon>
        <taxon>Armatimonadia</taxon>
        <taxon>Armatimonadales</taxon>
        <taxon>Armatimonadaceae</taxon>
        <taxon>Armatimonas</taxon>
    </lineage>
</organism>
<comment type="caution">
    <text evidence="2">The sequence shown here is derived from an EMBL/GenBank/DDBJ whole genome shotgun (WGS) entry which is preliminary data.</text>
</comment>
<dbReference type="RefSeq" id="WP_184193635.1">
    <property type="nucleotide sequence ID" value="NZ_JACHGW010000002.1"/>
</dbReference>
<evidence type="ECO:0000313" key="2">
    <source>
        <dbReference type="EMBL" id="MBB6049828.1"/>
    </source>
</evidence>
<keyword evidence="1" id="KW-0732">Signal</keyword>
<reference evidence="2 3" key="1">
    <citation type="submission" date="2020-08" db="EMBL/GenBank/DDBJ databases">
        <title>Genomic Encyclopedia of Type Strains, Phase IV (KMG-IV): sequencing the most valuable type-strain genomes for metagenomic binning, comparative biology and taxonomic classification.</title>
        <authorList>
            <person name="Goeker M."/>
        </authorList>
    </citation>
    <scope>NUCLEOTIDE SEQUENCE [LARGE SCALE GENOMIC DNA]</scope>
    <source>
        <strain evidence="2 3">DSM 23562</strain>
    </source>
</reference>
<keyword evidence="3" id="KW-1185">Reference proteome</keyword>
<dbReference type="EMBL" id="JACHGW010000002">
    <property type="protein sequence ID" value="MBB6049828.1"/>
    <property type="molecule type" value="Genomic_DNA"/>
</dbReference>
<evidence type="ECO:0008006" key="4">
    <source>
        <dbReference type="Google" id="ProtNLM"/>
    </source>
</evidence>
<feature type="chain" id="PRO_5031456124" description="Thioredoxin domain-containing protein" evidence="1">
    <location>
        <begin position="21"/>
        <end position="177"/>
    </location>
</feature>
<feature type="signal peptide" evidence="1">
    <location>
        <begin position="1"/>
        <end position="20"/>
    </location>
</feature>
<sequence>MNLKFGLVAAASLLAVAAFAAIESGLKPGAQPSPFQVVDVTGPNKGKELCYRCQYGGSPVLAAFVKNDPAKAGQLLTDLQKVVDARKEKGLKSFAVFMSGPEAKVAIQKIAAEKKITIPLVFLPQGAQAQDIASYKISPEATNTVILWRASRVRSNFVDVDTAKVAEVAKAADAMLQ</sequence>
<dbReference type="Gene3D" id="3.40.30.10">
    <property type="entry name" value="Glutaredoxin"/>
    <property type="match status" value="1"/>
</dbReference>
<protein>
    <recommendedName>
        <fullName evidence="4">Thioredoxin domain-containing protein</fullName>
    </recommendedName>
</protein>
<name>A0A7W9SPV1_ARMRO</name>
<evidence type="ECO:0000313" key="3">
    <source>
        <dbReference type="Proteomes" id="UP000520814"/>
    </source>
</evidence>